<dbReference type="GO" id="GO:0009536">
    <property type="term" value="C:plastid"/>
    <property type="evidence" value="ECO:0007669"/>
    <property type="project" value="UniProtKB-SubCell"/>
</dbReference>
<evidence type="ECO:0008006" key="7">
    <source>
        <dbReference type="Google" id="ProtNLM"/>
    </source>
</evidence>
<keyword evidence="6" id="KW-1185">Reference proteome</keyword>
<dbReference type="Gene3D" id="3.40.50.300">
    <property type="entry name" value="P-loop containing nucleotide triphosphate hydrolases"/>
    <property type="match status" value="1"/>
</dbReference>
<evidence type="ECO:0000313" key="6">
    <source>
        <dbReference type="Proteomes" id="UP001152523"/>
    </source>
</evidence>
<evidence type="ECO:0000259" key="4">
    <source>
        <dbReference type="Pfam" id="PF14510"/>
    </source>
</evidence>
<proteinExistence type="predicted"/>
<dbReference type="InterPro" id="IPR027417">
    <property type="entry name" value="P-loop_NTPase"/>
</dbReference>
<dbReference type="InterPro" id="IPR003439">
    <property type="entry name" value="ABC_transporter-like_ATP-bd"/>
</dbReference>
<dbReference type="Pfam" id="PF00005">
    <property type="entry name" value="ABC_tran"/>
    <property type="match status" value="1"/>
</dbReference>
<dbReference type="PANTHER" id="PTHR48040:SF53">
    <property type="entry name" value="ABC TRANSPORTER G FAMILY MEMBER 35-LIKE"/>
    <property type="match status" value="1"/>
</dbReference>
<dbReference type="PANTHER" id="PTHR48040">
    <property type="entry name" value="PLEIOTROPIC DRUG RESISTANCE PROTEIN 1-LIKE ISOFORM X1"/>
    <property type="match status" value="1"/>
</dbReference>
<feature type="domain" description="ABC transporter" evidence="3">
    <location>
        <begin position="184"/>
        <end position="260"/>
    </location>
</feature>
<evidence type="ECO:0000259" key="3">
    <source>
        <dbReference type="Pfam" id="PF00005"/>
    </source>
</evidence>
<dbReference type="SUPFAM" id="SSF52540">
    <property type="entry name" value="P-loop containing nucleoside triphosphate hydrolases"/>
    <property type="match status" value="1"/>
</dbReference>
<feature type="domain" description="Pleiotropic ABC efflux transporter N-terminal" evidence="4">
    <location>
        <begin position="101"/>
        <end position="152"/>
    </location>
</feature>
<comment type="subcellular location">
    <subcellularLocation>
        <location evidence="1">Plastid</location>
    </subcellularLocation>
</comment>
<organism evidence="5 6">
    <name type="scientific">Cuscuta epithymum</name>
    <dbReference type="NCBI Taxonomy" id="186058"/>
    <lineage>
        <taxon>Eukaryota</taxon>
        <taxon>Viridiplantae</taxon>
        <taxon>Streptophyta</taxon>
        <taxon>Embryophyta</taxon>
        <taxon>Tracheophyta</taxon>
        <taxon>Spermatophyta</taxon>
        <taxon>Magnoliopsida</taxon>
        <taxon>eudicotyledons</taxon>
        <taxon>Gunneridae</taxon>
        <taxon>Pentapetalae</taxon>
        <taxon>asterids</taxon>
        <taxon>lamiids</taxon>
        <taxon>Solanales</taxon>
        <taxon>Convolvulaceae</taxon>
        <taxon>Cuscuteae</taxon>
        <taxon>Cuscuta</taxon>
        <taxon>Cuscuta subgen. Cuscuta</taxon>
    </lineage>
</organism>
<evidence type="ECO:0000313" key="5">
    <source>
        <dbReference type="EMBL" id="CAH9137899.1"/>
    </source>
</evidence>
<feature type="region of interest" description="Disordered" evidence="2">
    <location>
        <begin position="1"/>
        <end position="22"/>
    </location>
</feature>
<dbReference type="GO" id="GO:0005524">
    <property type="term" value="F:ATP binding"/>
    <property type="evidence" value="ECO:0007669"/>
    <property type="project" value="InterPro"/>
</dbReference>
<evidence type="ECO:0000256" key="1">
    <source>
        <dbReference type="ARBA" id="ARBA00004474"/>
    </source>
</evidence>
<dbReference type="Proteomes" id="UP001152523">
    <property type="component" value="Unassembled WGS sequence"/>
</dbReference>
<accession>A0AAV0FQL6</accession>
<gene>
    <name evidence="5" type="ORF">CEPIT_LOCUS36392</name>
</gene>
<dbReference type="Pfam" id="PF14510">
    <property type="entry name" value="ABC_trans_N"/>
    <property type="match status" value="1"/>
</dbReference>
<name>A0AAV0FQL6_9ASTE</name>
<dbReference type="EMBL" id="CAMAPF010001002">
    <property type="protein sequence ID" value="CAH9137899.1"/>
    <property type="molecule type" value="Genomic_DNA"/>
</dbReference>
<dbReference type="GO" id="GO:0016887">
    <property type="term" value="F:ATP hydrolysis activity"/>
    <property type="evidence" value="ECO:0007669"/>
    <property type="project" value="InterPro"/>
</dbReference>
<protein>
    <recommendedName>
        <fullName evidence="7">ABC transporter domain-containing protein</fullName>
    </recommendedName>
</protein>
<evidence type="ECO:0000256" key="2">
    <source>
        <dbReference type="SAM" id="MobiDB-lite"/>
    </source>
</evidence>
<comment type="caution">
    <text evidence="5">The sequence shown here is derived from an EMBL/GenBank/DDBJ whole genome shotgun (WGS) entry which is preliminary data.</text>
</comment>
<sequence length="274" mass="30888">MVDGISNRKKSSTEKQAEKMGSVGEVLSSSFRFHTTGGGASEEDEETLLRWAALQKLPTYDRLRKTVLKSFMDDGGTRVVDVRRLGFNVRQEFIDRFFEVPNEDNEKFLIKLRNRTDRVGISLPKVEVRFKNLDVEADCFVGDRALPSLANAARDLAETLLNCFGIRFVHHKTKLNILKDISGIKPSRMTLLMGPPSSGKTKLLVALSGRLDPSLKRKGEITYNGHTLDEFVPHRTSAYVSQHDIHVGEMTVKETLDFSARCQGVGWRYDLLTN</sequence>
<reference evidence="5" key="1">
    <citation type="submission" date="2022-07" db="EMBL/GenBank/DDBJ databases">
        <authorList>
            <person name="Macas J."/>
            <person name="Novak P."/>
            <person name="Neumann P."/>
        </authorList>
    </citation>
    <scope>NUCLEOTIDE SEQUENCE</scope>
</reference>
<dbReference type="InterPro" id="IPR029481">
    <property type="entry name" value="ABC_trans_N"/>
</dbReference>
<dbReference type="AlphaFoldDB" id="A0AAV0FQL6"/>